<dbReference type="KEGG" id="hsd:SD1D_0030"/>
<evidence type="ECO:0000313" key="5">
    <source>
        <dbReference type="EMBL" id="CUH91593.1"/>
    </source>
</evidence>
<evidence type="ECO:0000259" key="4">
    <source>
        <dbReference type="PROSITE" id="PS50126"/>
    </source>
</evidence>
<dbReference type="AlphaFoldDB" id="A0A0K8J2P9"/>
<evidence type="ECO:0000256" key="2">
    <source>
        <dbReference type="ARBA" id="ARBA00022980"/>
    </source>
</evidence>
<dbReference type="SMART" id="SM00316">
    <property type="entry name" value="S1"/>
    <property type="match status" value="3"/>
</dbReference>
<evidence type="ECO:0000256" key="1">
    <source>
        <dbReference type="ARBA" id="ARBA00006767"/>
    </source>
</evidence>
<protein>
    <recommendedName>
        <fullName evidence="4">S1 motif domain-containing protein</fullName>
    </recommendedName>
</protein>
<dbReference type="EMBL" id="LN879430">
    <property type="protein sequence ID" value="CUH91593.1"/>
    <property type="molecule type" value="Genomic_DNA"/>
</dbReference>
<dbReference type="Proteomes" id="UP000196053">
    <property type="component" value="Chromosome I"/>
</dbReference>
<reference evidence="6" key="1">
    <citation type="submission" date="2015-09" db="EMBL/GenBank/DDBJ databases">
        <authorList>
            <person name="Wibberg D."/>
        </authorList>
    </citation>
    <scope>NUCLEOTIDE SEQUENCE [LARGE SCALE GENOMIC DNA]</scope>
    <source>
        <strain evidence="6">SD1D</strain>
    </source>
</reference>
<gene>
    <name evidence="5" type="ORF">SD1D_0030</name>
</gene>
<dbReference type="InterPro" id="IPR012340">
    <property type="entry name" value="NA-bd_OB-fold"/>
</dbReference>
<dbReference type="GO" id="GO:0005737">
    <property type="term" value="C:cytoplasm"/>
    <property type="evidence" value="ECO:0007669"/>
    <property type="project" value="UniProtKB-ARBA"/>
</dbReference>
<proteinExistence type="inferred from homology"/>
<keyword evidence="2" id="KW-0689">Ribosomal protein</keyword>
<dbReference type="Pfam" id="PF00575">
    <property type="entry name" value="S1"/>
    <property type="match status" value="3"/>
</dbReference>
<dbReference type="PRINTS" id="PR00681">
    <property type="entry name" value="RIBOSOMALS1"/>
</dbReference>
<evidence type="ECO:0000256" key="3">
    <source>
        <dbReference type="ARBA" id="ARBA00023274"/>
    </source>
</evidence>
<organism evidence="5 6">
    <name type="scientific">Herbinix luporum</name>
    <dbReference type="NCBI Taxonomy" id="1679721"/>
    <lineage>
        <taxon>Bacteria</taxon>
        <taxon>Bacillati</taxon>
        <taxon>Bacillota</taxon>
        <taxon>Clostridia</taxon>
        <taxon>Lachnospirales</taxon>
        <taxon>Lachnospiraceae</taxon>
        <taxon>Herbinix</taxon>
    </lineage>
</organism>
<dbReference type="InterPro" id="IPR003029">
    <property type="entry name" value="S1_domain"/>
</dbReference>
<name>A0A0K8J2P9_9FIRM</name>
<dbReference type="SUPFAM" id="SSF50249">
    <property type="entry name" value="Nucleic acid-binding proteins"/>
    <property type="match status" value="3"/>
</dbReference>
<dbReference type="InterPro" id="IPR035104">
    <property type="entry name" value="Ribosomal_protein_S1-like"/>
</dbReference>
<dbReference type="GO" id="GO:0003729">
    <property type="term" value="F:mRNA binding"/>
    <property type="evidence" value="ECO:0007669"/>
    <property type="project" value="UniProtKB-ARBA"/>
</dbReference>
<dbReference type="CDD" id="cd05687">
    <property type="entry name" value="S1_RPS1_repeat_ec1_hs1"/>
    <property type="match status" value="1"/>
</dbReference>
<keyword evidence="6" id="KW-1185">Reference proteome</keyword>
<dbReference type="PROSITE" id="PS50126">
    <property type="entry name" value="S1"/>
    <property type="match status" value="3"/>
</dbReference>
<dbReference type="InterPro" id="IPR050437">
    <property type="entry name" value="Ribos_protein_bS1-like"/>
</dbReference>
<dbReference type="Gene3D" id="2.40.50.140">
    <property type="entry name" value="Nucleic acid-binding proteins"/>
    <property type="match status" value="3"/>
</dbReference>
<dbReference type="GO" id="GO:0003735">
    <property type="term" value="F:structural constituent of ribosome"/>
    <property type="evidence" value="ECO:0007669"/>
    <property type="project" value="TreeGrafter"/>
</dbReference>
<dbReference type="PANTHER" id="PTHR10724:SF7">
    <property type="entry name" value="SMALL RIBOSOMAL SUBUNIT PROTEIN BS1C"/>
    <property type="match status" value="1"/>
</dbReference>
<feature type="domain" description="S1 motif" evidence="4">
    <location>
        <begin position="33"/>
        <end position="102"/>
    </location>
</feature>
<feature type="domain" description="S1 motif" evidence="4">
    <location>
        <begin position="120"/>
        <end position="186"/>
    </location>
</feature>
<dbReference type="OrthoDB" id="9810507at2"/>
<evidence type="ECO:0000313" key="6">
    <source>
        <dbReference type="Proteomes" id="UP000196053"/>
    </source>
</evidence>
<feature type="domain" description="S1 motif" evidence="4">
    <location>
        <begin position="207"/>
        <end position="274"/>
    </location>
</feature>
<accession>A0A0K8J2P9</accession>
<comment type="similarity">
    <text evidence="1">Belongs to the bacterial ribosomal protein bS1 family.</text>
</comment>
<dbReference type="RefSeq" id="WP_058257050.1">
    <property type="nucleotide sequence ID" value="NZ_DUPS01000020.1"/>
</dbReference>
<dbReference type="PANTHER" id="PTHR10724">
    <property type="entry name" value="30S RIBOSOMAL PROTEIN S1"/>
    <property type="match status" value="1"/>
</dbReference>
<dbReference type="GO" id="GO:0006412">
    <property type="term" value="P:translation"/>
    <property type="evidence" value="ECO:0007669"/>
    <property type="project" value="TreeGrafter"/>
</dbReference>
<dbReference type="CDD" id="cd04465">
    <property type="entry name" value="S1_RPS1_repeat_ec2_hs2"/>
    <property type="match status" value="1"/>
</dbReference>
<dbReference type="FunFam" id="2.40.50.140:FF:000051">
    <property type="entry name" value="RNA-binding transcriptional accessory protein"/>
    <property type="match status" value="1"/>
</dbReference>
<sequence length="312" mass="34250">MSTENITNTDDSNLSMDDFKEEIDRSFKKISEGDIIKGTVIGVSDTEVSVDLGYYAEGIIGLEELSNDPNFSIKDDIIVGDEISAMVIGNDDGHGNILLSKKRADDIIAWDKIMEDYEAKTKVKVKIGQAVNGGLITYLYGIRAFIPASQLSLSYVKDLESWVGKELDAIIITASKENRKLVLSAKEVEIDKANKEKALKISNLTRGLVTTGLVEKIVPYGAFVNIGDGLSGLVHISQICEKRIKSPNEVIKEGDNVTVKIIDIKDGKISLSMKEVKAKEEVIEDVEDTQFVYQADEEATTSLASLLKNIKL</sequence>
<keyword evidence="3" id="KW-0687">Ribonucleoprotein</keyword>